<keyword evidence="1" id="KW-0812">Transmembrane</keyword>
<dbReference type="AlphaFoldDB" id="A0A420DCK9"/>
<reference evidence="3 4" key="2">
    <citation type="submission" date="2018-09" db="EMBL/GenBank/DDBJ databases">
        <title>Genomic Encyclopedia of Archaeal and Bacterial Type Strains, Phase II (KMG-II): from individual species to whole genera.</title>
        <authorList>
            <person name="Goeker M."/>
        </authorList>
    </citation>
    <scope>NUCLEOTIDE SEQUENCE [LARGE SCALE GENOMIC DNA]</scope>
    <source>
        <strain evidence="3 4">DSM 27620</strain>
    </source>
</reference>
<dbReference type="EMBL" id="RAQH01000001">
    <property type="protein sequence ID" value="RKE89534.1"/>
    <property type="molecule type" value="Genomic_DNA"/>
</dbReference>
<dbReference type="RefSeq" id="WP_120211847.1">
    <property type="nucleotide sequence ID" value="NZ_BMCW01000001.1"/>
</dbReference>
<keyword evidence="1" id="KW-1133">Transmembrane helix</keyword>
<reference evidence="2" key="4">
    <citation type="submission" date="2024-05" db="EMBL/GenBank/DDBJ databases">
        <authorList>
            <person name="Sun Q."/>
            <person name="Sedlacek I."/>
        </authorList>
    </citation>
    <scope>NUCLEOTIDE SEQUENCE</scope>
    <source>
        <strain evidence="2">CCM 8490</strain>
    </source>
</reference>
<feature type="transmembrane region" description="Helical" evidence="1">
    <location>
        <begin position="5"/>
        <end position="24"/>
    </location>
</feature>
<name>A0A420DCK9_9FLAO</name>
<comment type="caution">
    <text evidence="3">The sequence shown here is derived from an EMBL/GenBank/DDBJ whole genome shotgun (WGS) entry which is preliminary data.</text>
</comment>
<dbReference type="OrthoDB" id="637901at2"/>
<evidence type="ECO:0000313" key="3">
    <source>
        <dbReference type="EMBL" id="RKE89534.1"/>
    </source>
</evidence>
<dbReference type="Proteomes" id="UP000658202">
    <property type="component" value="Unassembled WGS sequence"/>
</dbReference>
<sequence length="407" mass="47178">MKIRIFLFVLVILVAVVGYFFWSLKDKDLKLIPQNTDVVVLIDVKKTKEQYFLDWFKNPSQWFKESGNKVSLTQAGVKIPDYIQIFHLKDTAFSEWYSIFEITNKDDLLKFLKNQGFKSAENSLYKKDQISVKVESSRCVVGFSNSGFNERSRLILNSKNKNFYADQLINNTVASVSYFAKSKIHNFAVYLNDDNIEIKTKTVNDVFSSTVADLEKQAQFLQLHLDSKNAKIASEIFCKGVDDSVQINSIAAVADLEMVNDKIVSYSYDENFNQIEKVSYQKLVQPNYSINFESWEPQKLWSRFQDKKWINAQNQFTAIPFQPNLIEQKGNEIVIRSLRNQIEQPQKLSGSYVFIRNSDLLVSLIGSISKSEAKAISDLDYVFYGNKADYYEIKLKFKNNKLPFYLR</sequence>
<evidence type="ECO:0000313" key="4">
    <source>
        <dbReference type="Proteomes" id="UP000285906"/>
    </source>
</evidence>
<keyword evidence="5" id="KW-1185">Reference proteome</keyword>
<dbReference type="EMBL" id="BMCW01000001">
    <property type="protein sequence ID" value="GGG43224.1"/>
    <property type="molecule type" value="Genomic_DNA"/>
</dbReference>
<proteinExistence type="predicted"/>
<accession>A0A420DCK9</accession>
<reference evidence="2" key="1">
    <citation type="journal article" date="2014" name="Int. J. Syst. Evol. Microbiol.">
        <title>Complete genome of a new Firmicutes species belonging to the dominant human colonic microbiota ('Ruminococcus bicirculans') reveals two chromosomes and a selective capacity to utilize plant glucans.</title>
        <authorList>
            <consortium name="NISC Comparative Sequencing Program"/>
            <person name="Wegmann U."/>
            <person name="Louis P."/>
            <person name="Goesmann A."/>
            <person name="Henrissat B."/>
            <person name="Duncan S.H."/>
            <person name="Flint H.J."/>
        </authorList>
    </citation>
    <scope>NUCLEOTIDE SEQUENCE</scope>
    <source>
        <strain evidence="2">CCM 8490</strain>
    </source>
</reference>
<protein>
    <recommendedName>
        <fullName evidence="6">DUF3352 domain-containing protein</fullName>
    </recommendedName>
</protein>
<gene>
    <name evidence="3" type="ORF">BXY58_0097</name>
    <name evidence="2" type="ORF">GCM10007332_00900</name>
</gene>
<evidence type="ECO:0000313" key="5">
    <source>
        <dbReference type="Proteomes" id="UP000658202"/>
    </source>
</evidence>
<dbReference type="Proteomes" id="UP000285906">
    <property type="component" value="Unassembled WGS sequence"/>
</dbReference>
<evidence type="ECO:0000256" key="1">
    <source>
        <dbReference type="SAM" id="Phobius"/>
    </source>
</evidence>
<evidence type="ECO:0008006" key="6">
    <source>
        <dbReference type="Google" id="ProtNLM"/>
    </source>
</evidence>
<keyword evidence="1" id="KW-0472">Membrane</keyword>
<organism evidence="3 4">
    <name type="scientific">Epilithonimonas arachidiradicis</name>
    <dbReference type="NCBI Taxonomy" id="1617282"/>
    <lineage>
        <taxon>Bacteria</taxon>
        <taxon>Pseudomonadati</taxon>
        <taxon>Bacteroidota</taxon>
        <taxon>Flavobacteriia</taxon>
        <taxon>Flavobacteriales</taxon>
        <taxon>Weeksellaceae</taxon>
        <taxon>Chryseobacterium group</taxon>
        <taxon>Epilithonimonas</taxon>
    </lineage>
</organism>
<reference evidence="5" key="3">
    <citation type="journal article" date="2019" name="Int. J. Syst. Evol. Microbiol.">
        <title>The Global Catalogue of Microorganisms (GCM) 10K type strain sequencing project: providing services to taxonomists for standard genome sequencing and annotation.</title>
        <authorList>
            <consortium name="The Broad Institute Genomics Platform"/>
            <consortium name="The Broad Institute Genome Sequencing Center for Infectious Disease"/>
            <person name="Wu L."/>
            <person name="Ma J."/>
        </authorList>
    </citation>
    <scope>NUCLEOTIDE SEQUENCE [LARGE SCALE GENOMIC DNA]</scope>
    <source>
        <strain evidence="5">CCM 8490</strain>
    </source>
</reference>
<evidence type="ECO:0000313" key="2">
    <source>
        <dbReference type="EMBL" id="GGG43224.1"/>
    </source>
</evidence>